<name>A0A938B4R1_UNCTE</name>
<dbReference type="EC" id="3.1.1.29" evidence="3"/>
<organism evidence="3 4">
    <name type="scientific">Tectimicrobiota bacterium</name>
    <dbReference type="NCBI Taxonomy" id="2528274"/>
    <lineage>
        <taxon>Bacteria</taxon>
        <taxon>Pseudomonadati</taxon>
        <taxon>Nitrospinota/Tectimicrobiota group</taxon>
        <taxon>Candidatus Tectimicrobiota</taxon>
    </lineage>
</organism>
<accession>A0A938B4R1</accession>
<dbReference type="GO" id="GO:0072344">
    <property type="term" value="P:rescue of stalled ribosome"/>
    <property type="evidence" value="ECO:0007669"/>
    <property type="project" value="TreeGrafter"/>
</dbReference>
<comment type="caution">
    <text evidence="3">The sequence shown here is derived from an EMBL/GenBank/DDBJ whole genome shotgun (WGS) entry which is preliminary data.</text>
</comment>
<dbReference type="Gene3D" id="3.30.160.20">
    <property type="match status" value="1"/>
</dbReference>
<feature type="domain" description="Prokaryotic-type class I peptide chain release factors" evidence="2">
    <location>
        <begin position="14"/>
        <end position="140"/>
    </location>
</feature>
<proteinExistence type="predicted"/>
<evidence type="ECO:0000313" key="4">
    <source>
        <dbReference type="Proteomes" id="UP000712673"/>
    </source>
</evidence>
<dbReference type="Pfam" id="PF00472">
    <property type="entry name" value="RF-1"/>
    <property type="match status" value="1"/>
</dbReference>
<dbReference type="GO" id="GO:0043022">
    <property type="term" value="F:ribosome binding"/>
    <property type="evidence" value="ECO:0007669"/>
    <property type="project" value="TreeGrafter"/>
</dbReference>
<dbReference type="GO" id="GO:0004045">
    <property type="term" value="F:peptidyl-tRNA hydrolase activity"/>
    <property type="evidence" value="ECO:0007669"/>
    <property type="project" value="UniProtKB-EC"/>
</dbReference>
<reference evidence="3" key="1">
    <citation type="submission" date="2019-03" db="EMBL/GenBank/DDBJ databases">
        <title>Lake Tanganyika Metagenome-Assembled Genomes (MAGs).</title>
        <authorList>
            <person name="Tran P."/>
        </authorList>
    </citation>
    <scope>NUCLEOTIDE SEQUENCE</scope>
    <source>
        <strain evidence="3">K_DeepCast_65m_m2_066</strain>
    </source>
</reference>
<dbReference type="GO" id="GO:0003747">
    <property type="term" value="F:translation release factor activity"/>
    <property type="evidence" value="ECO:0007669"/>
    <property type="project" value="InterPro"/>
</dbReference>
<dbReference type="EMBL" id="VGLS01001030">
    <property type="protein sequence ID" value="MBM3226741.1"/>
    <property type="molecule type" value="Genomic_DNA"/>
</dbReference>
<dbReference type="NCBIfam" id="NF006718">
    <property type="entry name" value="PRK09256.1"/>
    <property type="match status" value="1"/>
</dbReference>
<dbReference type="PANTHER" id="PTHR47814">
    <property type="entry name" value="PEPTIDYL-TRNA HYDROLASE ARFB"/>
    <property type="match status" value="1"/>
</dbReference>
<feature type="region of interest" description="Disordered" evidence="1">
    <location>
        <begin position="124"/>
        <end position="149"/>
    </location>
</feature>
<protein>
    <submittedName>
        <fullName evidence="3">Aminoacyl-tRNA hydrolase</fullName>
        <ecNumber evidence="3">3.1.1.29</ecNumber>
    </submittedName>
</protein>
<dbReference type="Proteomes" id="UP000712673">
    <property type="component" value="Unassembled WGS sequence"/>
</dbReference>
<dbReference type="SUPFAM" id="SSF110916">
    <property type="entry name" value="Peptidyl-tRNA hydrolase domain-like"/>
    <property type="match status" value="1"/>
</dbReference>
<evidence type="ECO:0000256" key="1">
    <source>
        <dbReference type="SAM" id="MobiDB-lite"/>
    </source>
</evidence>
<keyword evidence="3" id="KW-0378">Hydrolase</keyword>
<sequence>MLVSSDTDLQITDTVTIPLAELHFQFSRSSGPGGQHVNRTASQAELTFDVVNSPSLTAPQRARALSKLASYIDTRGVLHLTSQSTRSQHRNRAEVVERFALLLQRALHVPKRRIPTRPSLAVEERRLAAKQRTSAVKQQRRRPERASEE</sequence>
<dbReference type="AlphaFoldDB" id="A0A938B4R1"/>
<gene>
    <name evidence="3" type="ORF">FJZ47_23500</name>
</gene>
<dbReference type="PANTHER" id="PTHR47814:SF1">
    <property type="entry name" value="PEPTIDYL-TRNA HYDROLASE ARFB"/>
    <property type="match status" value="1"/>
</dbReference>
<dbReference type="InterPro" id="IPR000352">
    <property type="entry name" value="Pep_chain_release_fac_I"/>
</dbReference>
<evidence type="ECO:0000259" key="2">
    <source>
        <dbReference type="Pfam" id="PF00472"/>
    </source>
</evidence>
<evidence type="ECO:0000313" key="3">
    <source>
        <dbReference type="EMBL" id="MBM3226741.1"/>
    </source>
</evidence>